<protein>
    <submittedName>
        <fullName evidence="1">Cadherin-89D</fullName>
    </submittedName>
</protein>
<dbReference type="Proteomes" id="UP000727407">
    <property type="component" value="Unassembled WGS sequence"/>
</dbReference>
<dbReference type="EMBL" id="QNUK01000047">
    <property type="protein sequence ID" value="KAF5905235.1"/>
    <property type="molecule type" value="Genomic_DNA"/>
</dbReference>
<accession>A0A8J4XFM7</accession>
<reference evidence="1" key="1">
    <citation type="submission" date="2020-07" db="EMBL/GenBank/DDBJ databases">
        <title>Clarias magur genome sequencing, assembly and annotation.</title>
        <authorList>
            <person name="Kushwaha B."/>
            <person name="Kumar R."/>
            <person name="Das P."/>
            <person name="Joshi C.G."/>
            <person name="Kumar D."/>
            <person name="Nagpure N.S."/>
            <person name="Pandey M."/>
            <person name="Agarwal S."/>
            <person name="Srivastava S."/>
            <person name="Singh M."/>
            <person name="Sahoo L."/>
            <person name="Jayasankar P."/>
            <person name="Meher P.K."/>
            <person name="Koringa P.G."/>
            <person name="Iquebal M.A."/>
            <person name="Das S.P."/>
            <person name="Bit A."/>
            <person name="Patnaik S."/>
            <person name="Patel N."/>
            <person name="Shah T.M."/>
            <person name="Hinsu A."/>
            <person name="Jena J.K."/>
        </authorList>
    </citation>
    <scope>NUCLEOTIDE SEQUENCE</scope>
    <source>
        <strain evidence="1">CIFAMagur01</strain>
        <tissue evidence="1">Testis</tissue>
    </source>
</reference>
<evidence type="ECO:0000313" key="2">
    <source>
        <dbReference type="Proteomes" id="UP000727407"/>
    </source>
</evidence>
<organism evidence="1 2">
    <name type="scientific">Clarias magur</name>
    <name type="common">Asian catfish</name>
    <name type="synonym">Macropteronotus magur</name>
    <dbReference type="NCBI Taxonomy" id="1594786"/>
    <lineage>
        <taxon>Eukaryota</taxon>
        <taxon>Metazoa</taxon>
        <taxon>Chordata</taxon>
        <taxon>Craniata</taxon>
        <taxon>Vertebrata</taxon>
        <taxon>Euteleostomi</taxon>
        <taxon>Actinopterygii</taxon>
        <taxon>Neopterygii</taxon>
        <taxon>Teleostei</taxon>
        <taxon>Ostariophysi</taxon>
        <taxon>Siluriformes</taxon>
        <taxon>Clariidae</taxon>
        <taxon>Clarias</taxon>
    </lineage>
</organism>
<gene>
    <name evidence="1" type="primary">Cad89D</name>
    <name evidence="1" type="ORF">DAT39_005005</name>
</gene>
<proteinExistence type="predicted"/>
<sequence length="54" mass="6209">MALMAEHRDTTLREALAREQAEILDSRICGIHTSVFCSVTMENRRRLEERYGAA</sequence>
<keyword evidence="2" id="KW-1185">Reference proteome</keyword>
<name>A0A8J4XFM7_CLAMG</name>
<dbReference type="AlphaFoldDB" id="A0A8J4XFM7"/>
<comment type="caution">
    <text evidence="1">The sequence shown here is derived from an EMBL/GenBank/DDBJ whole genome shotgun (WGS) entry which is preliminary data.</text>
</comment>
<evidence type="ECO:0000313" key="1">
    <source>
        <dbReference type="EMBL" id="KAF5905235.1"/>
    </source>
</evidence>